<protein>
    <submittedName>
        <fullName evidence="1">Uncharacterized protein</fullName>
    </submittedName>
</protein>
<sequence length="65" mass="7474">MSHQQNAADYSDTMQNINKTAKNISKLAQGYKANLSNPSKLRNSITYYRFRPCLYISDFHSADKN</sequence>
<keyword evidence="2" id="KW-1185">Reference proteome</keyword>
<proteinExistence type="predicted"/>
<dbReference type="Proteomes" id="UP000250140">
    <property type="component" value="Unassembled WGS sequence"/>
</dbReference>
<evidence type="ECO:0000313" key="1">
    <source>
        <dbReference type="EMBL" id="OCL15422.1"/>
    </source>
</evidence>
<organism evidence="1 2">
    <name type="scientific">Glonium stellatum</name>
    <dbReference type="NCBI Taxonomy" id="574774"/>
    <lineage>
        <taxon>Eukaryota</taxon>
        <taxon>Fungi</taxon>
        <taxon>Dikarya</taxon>
        <taxon>Ascomycota</taxon>
        <taxon>Pezizomycotina</taxon>
        <taxon>Dothideomycetes</taxon>
        <taxon>Pleosporomycetidae</taxon>
        <taxon>Gloniales</taxon>
        <taxon>Gloniaceae</taxon>
        <taxon>Glonium</taxon>
    </lineage>
</organism>
<accession>A0A8E2K0C5</accession>
<reference evidence="1 2" key="1">
    <citation type="journal article" date="2016" name="Nat. Commun.">
        <title>Ectomycorrhizal ecology is imprinted in the genome of the dominant symbiotic fungus Cenococcum geophilum.</title>
        <authorList>
            <consortium name="DOE Joint Genome Institute"/>
            <person name="Peter M."/>
            <person name="Kohler A."/>
            <person name="Ohm R.A."/>
            <person name="Kuo A."/>
            <person name="Krutzmann J."/>
            <person name="Morin E."/>
            <person name="Arend M."/>
            <person name="Barry K.W."/>
            <person name="Binder M."/>
            <person name="Choi C."/>
            <person name="Clum A."/>
            <person name="Copeland A."/>
            <person name="Grisel N."/>
            <person name="Haridas S."/>
            <person name="Kipfer T."/>
            <person name="LaButti K."/>
            <person name="Lindquist E."/>
            <person name="Lipzen A."/>
            <person name="Maire R."/>
            <person name="Meier B."/>
            <person name="Mihaltcheva S."/>
            <person name="Molinier V."/>
            <person name="Murat C."/>
            <person name="Poggeler S."/>
            <person name="Quandt C.A."/>
            <person name="Sperisen C."/>
            <person name="Tritt A."/>
            <person name="Tisserant E."/>
            <person name="Crous P.W."/>
            <person name="Henrissat B."/>
            <person name="Nehls U."/>
            <person name="Egli S."/>
            <person name="Spatafora J.W."/>
            <person name="Grigoriev I.V."/>
            <person name="Martin F.M."/>
        </authorList>
    </citation>
    <scope>NUCLEOTIDE SEQUENCE [LARGE SCALE GENOMIC DNA]</scope>
    <source>
        <strain evidence="1 2">CBS 207.34</strain>
    </source>
</reference>
<evidence type="ECO:0000313" key="2">
    <source>
        <dbReference type="Proteomes" id="UP000250140"/>
    </source>
</evidence>
<gene>
    <name evidence="1" type="ORF">AOQ84DRAFT_278989</name>
</gene>
<name>A0A8E2K0C5_9PEZI</name>
<dbReference type="EMBL" id="KV748450">
    <property type="protein sequence ID" value="OCL15422.1"/>
    <property type="molecule type" value="Genomic_DNA"/>
</dbReference>
<dbReference type="AlphaFoldDB" id="A0A8E2K0C5"/>